<evidence type="ECO:0000256" key="6">
    <source>
        <dbReference type="SAM" id="MobiDB-lite"/>
    </source>
</evidence>
<dbReference type="PANTHER" id="PTHR15741">
    <property type="entry name" value="BASIC HELIX-LOOP-HELIX ZIP TRANSCRIPTION FACTOR"/>
    <property type="match status" value="1"/>
</dbReference>
<evidence type="ECO:0000256" key="5">
    <source>
        <dbReference type="ARBA" id="ARBA00023242"/>
    </source>
</evidence>
<evidence type="ECO:0000256" key="4">
    <source>
        <dbReference type="ARBA" id="ARBA00023163"/>
    </source>
</evidence>
<dbReference type="EMBL" id="CAWUHC010000007">
    <property type="protein sequence ID" value="CAK7212046.1"/>
    <property type="molecule type" value="Genomic_DNA"/>
</dbReference>
<dbReference type="Gene3D" id="4.10.280.10">
    <property type="entry name" value="Helix-loop-helix DNA-binding domain"/>
    <property type="match status" value="1"/>
</dbReference>
<sequence length="110" mass="12441">MSSPASTPQGDTNGASNGSGVDEKPRLTEREKKQNHIASEQKRRQAIREGFDRMTELVPGLEGQGRSEGLVLQRTVEFMKKAIEERERLIREIEARGGTVDEKDRLYDKQ</sequence>
<keyword evidence="9" id="KW-1185">Reference proteome</keyword>
<dbReference type="PANTHER" id="PTHR15741:SF39">
    <property type="entry name" value="BHLH TRANSCRIPTION FACTOR (EUROFUNG)"/>
    <property type="match status" value="1"/>
</dbReference>
<dbReference type="PROSITE" id="PS50888">
    <property type="entry name" value="BHLH"/>
    <property type="match status" value="1"/>
</dbReference>
<keyword evidence="4" id="KW-0804">Transcription</keyword>
<keyword evidence="3" id="KW-0238">DNA-binding</keyword>
<feature type="compositionally biased region" description="Polar residues" evidence="6">
    <location>
        <begin position="1"/>
        <end position="19"/>
    </location>
</feature>
<protein>
    <recommendedName>
        <fullName evidence="7">BHLH domain-containing protein</fullName>
    </recommendedName>
</protein>
<evidence type="ECO:0000259" key="7">
    <source>
        <dbReference type="PROSITE" id="PS50888"/>
    </source>
</evidence>
<organism evidence="8 9">
    <name type="scientific">Sporothrix bragantina</name>
    <dbReference type="NCBI Taxonomy" id="671064"/>
    <lineage>
        <taxon>Eukaryota</taxon>
        <taxon>Fungi</taxon>
        <taxon>Dikarya</taxon>
        <taxon>Ascomycota</taxon>
        <taxon>Pezizomycotina</taxon>
        <taxon>Sordariomycetes</taxon>
        <taxon>Sordariomycetidae</taxon>
        <taxon>Ophiostomatales</taxon>
        <taxon>Ophiostomataceae</taxon>
        <taxon>Sporothrix</taxon>
    </lineage>
</organism>
<evidence type="ECO:0000256" key="2">
    <source>
        <dbReference type="ARBA" id="ARBA00023015"/>
    </source>
</evidence>
<evidence type="ECO:0000256" key="1">
    <source>
        <dbReference type="ARBA" id="ARBA00004123"/>
    </source>
</evidence>
<dbReference type="SUPFAM" id="SSF47459">
    <property type="entry name" value="HLH, helix-loop-helix DNA-binding domain"/>
    <property type="match status" value="1"/>
</dbReference>
<keyword evidence="2" id="KW-0805">Transcription regulation</keyword>
<name>A0ABP0AY91_9PEZI</name>
<feature type="domain" description="BHLH" evidence="7">
    <location>
        <begin position="31"/>
        <end position="82"/>
    </location>
</feature>
<dbReference type="InterPro" id="IPR011598">
    <property type="entry name" value="bHLH_dom"/>
</dbReference>
<comment type="subcellular location">
    <subcellularLocation>
        <location evidence="1">Nucleus</location>
    </subcellularLocation>
</comment>
<evidence type="ECO:0000313" key="9">
    <source>
        <dbReference type="Proteomes" id="UP001642406"/>
    </source>
</evidence>
<feature type="region of interest" description="Disordered" evidence="6">
    <location>
        <begin position="1"/>
        <end position="45"/>
    </location>
</feature>
<gene>
    <name evidence="8" type="ORF">SBRCBS47491_001332</name>
</gene>
<dbReference type="InterPro" id="IPR052207">
    <property type="entry name" value="Max-like/E-box_TFs"/>
</dbReference>
<evidence type="ECO:0000313" key="8">
    <source>
        <dbReference type="EMBL" id="CAK7212046.1"/>
    </source>
</evidence>
<reference evidence="8 9" key="1">
    <citation type="submission" date="2024-01" db="EMBL/GenBank/DDBJ databases">
        <authorList>
            <person name="Allen C."/>
            <person name="Tagirdzhanova G."/>
        </authorList>
    </citation>
    <scope>NUCLEOTIDE SEQUENCE [LARGE SCALE GENOMIC DNA]</scope>
</reference>
<comment type="caution">
    <text evidence="8">The sequence shown here is derived from an EMBL/GenBank/DDBJ whole genome shotgun (WGS) entry which is preliminary data.</text>
</comment>
<dbReference type="Proteomes" id="UP001642406">
    <property type="component" value="Unassembled WGS sequence"/>
</dbReference>
<dbReference type="Pfam" id="PF00010">
    <property type="entry name" value="HLH"/>
    <property type="match status" value="1"/>
</dbReference>
<evidence type="ECO:0000256" key="3">
    <source>
        <dbReference type="ARBA" id="ARBA00023125"/>
    </source>
</evidence>
<accession>A0ABP0AY91</accession>
<proteinExistence type="predicted"/>
<keyword evidence="5" id="KW-0539">Nucleus</keyword>
<dbReference type="InterPro" id="IPR036638">
    <property type="entry name" value="HLH_DNA-bd_sf"/>
</dbReference>
<feature type="compositionally biased region" description="Basic and acidic residues" evidence="6">
    <location>
        <begin position="21"/>
        <end position="45"/>
    </location>
</feature>